<dbReference type="SMART" id="SM00388">
    <property type="entry name" value="HisKA"/>
    <property type="match status" value="1"/>
</dbReference>
<gene>
    <name evidence="7" type="ORF">DM02DRAFT_652363</name>
</gene>
<sequence>MSEKCNGSQRRRFFPRADAAVLQSKYTPPSPTSRPSTVAPIFDTEHADHPLCAWSQNVAACVYPETTDIWAPAVIPQRPEHVTSSYLFPILTRNERLRLTMLSYYTRGLLEDSELVSRLQEKVHLAKETIEWEFVIAGLLDHNTFTRIATVGLPLAVLPRRESTCAHTVNQPPGVVFTLTNMAEDWRFQTSPHVEHGGLRAYAGVPLRFETEFGEHVCFGSLCVASNEKQEPLSRSQQTALVRLADWVVTDIVHSARARRQRERRRMQELLNNANELCQRMENVEEIVLDVLKEIYPEVTISIQKSDDRRLVTLDGRNAIPYSDFDNGLWEDVDCFDEIIQDGNHSSMVSTQHVRVIAAECDQSVQPTYLVIASKDFRLVFDDVDFWLVNSCAALLSRFWQKRALNEALTIKENFLRGIAHQLRTPIHGILGSADLLAEDLKAREILELPSSADSSSGFSEAETPNLYSYISAIRNSARELVGTVNSMIKINQWADAARSDHVGQLYHVEELETTLLNEMISIIPDDYNRRPSIILSRRLPSECDSLVVDLKLMIDCLSPLVINAIQNTVGGGVVAVTTSLSEDYQSLIVDVEDTGCGIALHNQKHIFDAHRKLDEHSTRAGLGLTLSSRLATLMDGSVALISSTEGKGSHFRASFHVTWACSRKPPRSIRERLKHLPSTFYKLPSTTPSSPLDQHICSFLTDLGVLQSECSSTPLVIINYSADVNQFRKGLPRISPNQVAICLIPDFAESHNMSEERVKSENNIVFVKGPFLPRVIEEALNQAHLIFSNLNSENGNHVNEHLESVSVQLKNTTIARSTISTSVVEPSPIKEIAVTTTQDILIETVLTAPPTPPPARATRPMALLVDDNAVNLRLLQMYCKRRKIPCCTATDGEKAVNTFLKYQSASSRPAGAEPIELILMDLQMPVCNGLDATRQIRTLEKEHGWASSVISIVTGQDSPSDRLGAIDAGTQGFLTKPVGPKVLDNKIKQWFPGLDLEDGV</sequence>
<evidence type="ECO:0000256" key="1">
    <source>
        <dbReference type="ARBA" id="ARBA00022553"/>
    </source>
</evidence>
<dbReference type="InterPro" id="IPR003661">
    <property type="entry name" value="HisK_dim/P_dom"/>
</dbReference>
<feature type="modified residue" description="4-aspartylphosphate" evidence="3">
    <location>
        <position position="922"/>
    </location>
</feature>
<dbReference type="Pfam" id="PF02518">
    <property type="entry name" value="HATPase_c"/>
    <property type="match status" value="1"/>
</dbReference>
<dbReference type="SUPFAM" id="SSF55874">
    <property type="entry name" value="ATPase domain of HSP90 chaperone/DNA topoisomerase II/histidine kinase"/>
    <property type="match status" value="1"/>
</dbReference>
<dbReference type="Pfam" id="PF00512">
    <property type="entry name" value="HisKA"/>
    <property type="match status" value="1"/>
</dbReference>
<dbReference type="InterPro" id="IPR036097">
    <property type="entry name" value="HisK_dim/P_sf"/>
</dbReference>
<dbReference type="PROSITE" id="PS50110">
    <property type="entry name" value="RESPONSE_REGULATORY"/>
    <property type="match status" value="1"/>
</dbReference>
<dbReference type="CDD" id="cd17546">
    <property type="entry name" value="REC_hyHK_CKI1_RcsC-like"/>
    <property type="match status" value="1"/>
</dbReference>
<dbReference type="InterPro" id="IPR003594">
    <property type="entry name" value="HATPase_dom"/>
</dbReference>
<keyword evidence="2" id="KW-0902">Two-component regulatory system</keyword>
<dbReference type="SMART" id="SM00387">
    <property type="entry name" value="HATPase_c"/>
    <property type="match status" value="1"/>
</dbReference>
<dbReference type="InterPro" id="IPR036890">
    <property type="entry name" value="HATPase_C_sf"/>
</dbReference>
<dbReference type="GO" id="GO:0000155">
    <property type="term" value="F:phosphorelay sensor kinase activity"/>
    <property type="evidence" value="ECO:0007669"/>
    <property type="project" value="InterPro"/>
</dbReference>
<dbReference type="PROSITE" id="PS50109">
    <property type="entry name" value="HIS_KIN"/>
    <property type="match status" value="1"/>
</dbReference>
<dbReference type="OrthoDB" id="21225at2759"/>
<keyword evidence="1 3" id="KW-0597">Phosphoprotein</keyword>
<protein>
    <submittedName>
        <fullName evidence="7">Putative histidine kinase-like protein HHK3p</fullName>
    </submittedName>
</protein>
<evidence type="ECO:0000256" key="4">
    <source>
        <dbReference type="SAM" id="Coils"/>
    </source>
</evidence>
<dbReference type="SUPFAM" id="SSF52172">
    <property type="entry name" value="CheY-like"/>
    <property type="match status" value="1"/>
</dbReference>
<organism evidence="7 8">
    <name type="scientific">Periconia macrospinosa</name>
    <dbReference type="NCBI Taxonomy" id="97972"/>
    <lineage>
        <taxon>Eukaryota</taxon>
        <taxon>Fungi</taxon>
        <taxon>Dikarya</taxon>
        <taxon>Ascomycota</taxon>
        <taxon>Pezizomycotina</taxon>
        <taxon>Dothideomycetes</taxon>
        <taxon>Pleosporomycetidae</taxon>
        <taxon>Pleosporales</taxon>
        <taxon>Massarineae</taxon>
        <taxon>Periconiaceae</taxon>
        <taxon>Periconia</taxon>
    </lineage>
</organism>
<evidence type="ECO:0000256" key="3">
    <source>
        <dbReference type="PROSITE-ProRule" id="PRU00169"/>
    </source>
</evidence>
<evidence type="ECO:0000259" key="6">
    <source>
        <dbReference type="PROSITE" id="PS50110"/>
    </source>
</evidence>
<feature type="coiled-coil region" evidence="4">
    <location>
        <begin position="253"/>
        <end position="287"/>
    </location>
</feature>
<keyword evidence="4" id="KW-0175">Coiled coil</keyword>
<keyword evidence="7" id="KW-0418">Kinase</keyword>
<dbReference type="Gene3D" id="3.30.565.10">
    <property type="entry name" value="Histidine kinase-like ATPase, C-terminal domain"/>
    <property type="match status" value="1"/>
</dbReference>
<accession>A0A2V1DYZ6</accession>
<dbReference type="InterPro" id="IPR005467">
    <property type="entry name" value="His_kinase_dom"/>
</dbReference>
<proteinExistence type="predicted"/>
<dbReference type="SUPFAM" id="SSF55781">
    <property type="entry name" value="GAF domain-like"/>
    <property type="match status" value="1"/>
</dbReference>
<dbReference type="InterPro" id="IPR001789">
    <property type="entry name" value="Sig_transdc_resp-reg_receiver"/>
</dbReference>
<dbReference type="CDD" id="cd00082">
    <property type="entry name" value="HisKA"/>
    <property type="match status" value="1"/>
</dbReference>
<dbReference type="Pfam" id="PF00072">
    <property type="entry name" value="Response_reg"/>
    <property type="match status" value="1"/>
</dbReference>
<reference evidence="7 8" key="1">
    <citation type="journal article" date="2018" name="Sci. Rep.">
        <title>Comparative genomics provides insights into the lifestyle and reveals functional heterogeneity of dark septate endophytic fungi.</title>
        <authorList>
            <person name="Knapp D.G."/>
            <person name="Nemeth J.B."/>
            <person name="Barry K."/>
            <person name="Hainaut M."/>
            <person name="Henrissat B."/>
            <person name="Johnson J."/>
            <person name="Kuo A."/>
            <person name="Lim J.H.P."/>
            <person name="Lipzen A."/>
            <person name="Nolan M."/>
            <person name="Ohm R.A."/>
            <person name="Tamas L."/>
            <person name="Grigoriev I.V."/>
            <person name="Spatafora J.W."/>
            <person name="Nagy L.G."/>
            <person name="Kovacs G.M."/>
        </authorList>
    </citation>
    <scope>NUCLEOTIDE SEQUENCE [LARGE SCALE GENOMIC DNA]</scope>
    <source>
        <strain evidence="7 8">DSE2036</strain>
    </source>
</reference>
<dbReference type="Gene3D" id="3.40.50.2300">
    <property type="match status" value="1"/>
</dbReference>
<evidence type="ECO:0000313" key="7">
    <source>
        <dbReference type="EMBL" id="PVI03583.1"/>
    </source>
</evidence>
<dbReference type="AlphaFoldDB" id="A0A2V1DYZ6"/>
<evidence type="ECO:0000259" key="5">
    <source>
        <dbReference type="PROSITE" id="PS50109"/>
    </source>
</evidence>
<feature type="domain" description="Histidine kinase" evidence="5">
    <location>
        <begin position="418"/>
        <end position="660"/>
    </location>
</feature>
<dbReference type="SMART" id="SM00448">
    <property type="entry name" value="REC"/>
    <property type="match status" value="1"/>
</dbReference>
<dbReference type="STRING" id="97972.A0A2V1DYZ6"/>
<dbReference type="PANTHER" id="PTHR45339:SF1">
    <property type="entry name" value="HYBRID SIGNAL TRANSDUCTION HISTIDINE KINASE J"/>
    <property type="match status" value="1"/>
</dbReference>
<keyword evidence="8" id="KW-1185">Reference proteome</keyword>
<evidence type="ECO:0000313" key="8">
    <source>
        <dbReference type="Proteomes" id="UP000244855"/>
    </source>
</evidence>
<dbReference type="InterPro" id="IPR029016">
    <property type="entry name" value="GAF-like_dom_sf"/>
</dbReference>
<dbReference type="Gene3D" id="1.10.287.130">
    <property type="match status" value="1"/>
</dbReference>
<dbReference type="PANTHER" id="PTHR45339">
    <property type="entry name" value="HYBRID SIGNAL TRANSDUCTION HISTIDINE KINASE J"/>
    <property type="match status" value="1"/>
</dbReference>
<dbReference type="Gene3D" id="3.30.450.40">
    <property type="match status" value="1"/>
</dbReference>
<feature type="domain" description="Response regulatory" evidence="6">
    <location>
        <begin position="862"/>
        <end position="992"/>
    </location>
</feature>
<dbReference type="SUPFAM" id="SSF47384">
    <property type="entry name" value="Homodimeric domain of signal transducing histidine kinase"/>
    <property type="match status" value="1"/>
</dbReference>
<name>A0A2V1DYZ6_9PLEO</name>
<dbReference type="Proteomes" id="UP000244855">
    <property type="component" value="Unassembled WGS sequence"/>
</dbReference>
<dbReference type="EMBL" id="KZ805329">
    <property type="protein sequence ID" value="PVI03583.1"/>
    <property type="molecule type" value="Genomic_DNA"/>
</dbReference>
<evidence type="ECO:0000256" key="2">
    <source>
        <dbReference type="ARBA" id="ARBA00023012"/>
    </source>
</evidence>
<keyword evidence="7" id="KW-0808">Transferase</keyword>
<dbReference type="InterPro" id="IPR011006">
    <property type="entry name" value="CheY-like_superfamily"/>
</dbReference>